<dbReference type="PROSITE" id="PS50885">
    <property type="entry name" value="HAMP"/>
    <property type="match status" value="1"/>
</dbReference>
<dbReference type="SUPFAM" id="SSF55874">
    <property type="entry name" value="ATPase domain of HSP90 chaperone/DNA topoisomerase II/histidine kinase"/>
    <property type="match status" value="1"/>
</dbReference>
<keyword evidence="16" id="KW-1185">Reference proteome</keyword>
<dbReference type="PRINTS" id="PR00344">
    <property type="entry name" value="BCTRLSENSOR"/>
</dbReference>
<evidence type="ECO:0000256" key="10">
    <source>
        <dbReference type="ARBA" id="ARBA00023136"/>
    </source>
</evidence>
<reference evidence="15 16" key="1">
    <citation type="submission" date="2024-02" db="EMBL/GenBank/DDBJ databases">
        <title>Herpetosiphon gulosus NBRC 112829.</title>
        <authorList>
            <person name="Ichikawa N."/>
            <person name="Katano-Makiyama Y."/>
            <person name="Hidaka K."/>
        </authorList>
    </citation>
    <scope>NUCLEOTIDE SEQUENCE [LARGE SCALE GENOMIC DNA]</scope>
    <source>
        <strain evidence="15 16">NBRC 112829</strain>
    </source>
</reference>
<feature type="domain" description="Histidine kinase" evidence="13">
    <location>
        <begin position="258"/>
        <end position="466"/>
    </location>
</feature>
<dbReference type="InterPro" id="IPR003594">
    <property type="entry name" value="HATPase_dom"/>
</dbReference>
<evidence type="ECO:0000256" key="5">
    <source>
        <dbReference type="ARBA" id="ARBA00022679"/>
    </source>
</evidence>
<protein>
    <recommendedName>
        <fullName evidence="3">histidine kinase</fullName>
        <ecNumber evidence="3">2.7.13.3</ecNumber>
    </recommendedName>
</protein>
<evidence type="ECO:0000256" key="2">
    <source>
        <dbReference type="ARBA" id="ARBA00004370"/>
    </source>
</evidence>
<dbReference type="Proteomes" id="UP001428290">
    <property type="component" value="Unassembled WGS sequence"/>
</dbReference>
<organism evidence="15 16">
    <name type="scientific">Herpetosiphon gulosus</name>
    <dbReference type="NCBI Taxonomy" id="1973496"/>
    <lineage>
        <taxon>Bacteria</taxon>
        <taxon>Bacillati</taxon>
        <taxon>Chloroflexota</taxon>
        <taxon>Chloroflexia</taxon>
        <taxon>Herpetosiphonales</taxon>
        <taxon>Herpetosiphonaceae</taxon>
        <taxon>Herpetosiphon</taxon>
    </lineage>
</organism>
<evidence type="ECO:0000256" key="6">
    <source>
        <dbReference type="ARBA" id="ARBA00022692"/>
    </source>
</evidence>
<dbReference type="PANTHER" id="PTHR45436:SF5">
    <property type="entry name" value="SENSOR HISTIDINE KINASE TRCS"/>
    <property type="match status" value="1"/>
</dbReference>
<dbReference type="InterPro" id="IPR003660">
    <property type="entry name" value="HAMP_dom"/>
</dbReference>
<keyword evidence="7" id="KW-0418">Kinase</keyword>
<keyword evidence="8 12" id="KW-1133">Transmembrane helix</keyword>
<dbReference type="InterPro" id="IPR003661">
    <property type="entry name" value="HisK_dim/P_dom"/>
</dbReference>
<dbReference type="SUPFAM" id="SSF158472">
    <property type="entry name" value="HAMP domain-like"/>
    <property type="match status" value="1"/>
</dbReference>
<dbReference type="InterPro" id="IPR005467">
    <property type="entry name" value="His_kinase_dom"/>
</dbReference>
<dbReference type="PANTHER" id="PTHR45436">
    <property type="entry name" value="SENSOR HISTIDINE KINASE YKOH"/>
    <property type="match status" value="1"/>
</dbReference>
<dbReference type="CDD" id="cd06225">
    <property type="entry name" value="HAMP"/>
    <property type="match status" value="1"/>
</dbReference>
<evidence type="ECO:0000256" key="9">
    <source>
        <dbReference type="ARBA" id="ARBA00023012"/>
    </source>
</evidence>
<feature type="transmembrane region" description="Helical" evidence="12">
    <location>
        <begin position="12"/>
        <end position="39"/>
    </location>
</feature>
<dbReference type="SMART" id="SM00388">
    <property type="entry name" value="HisKA"/>
    <property type="match status" value="1"/>
</dbReference>
<dbReference type="Pfam" id="PF00512">
    <property type="entry name" value="HisKA"/>
    <property type="match status" value="1"/>
</dbReference>
<dbReference type="Gene3D" id="6.10.340.10">
    <property type="match status" value="1"/>
</dbReference>
<accession>A0ABP9X269</accession>
<feature type="domain" description="HAMP" evidence="14">
    <location>
        <begin position="191"/>
        <end position="243"/>
    </location>
</feature>
<dbReference type="RefSeq" id="WP_345723131.1">
    <property type="nucleotide sequence ID" value="NZ_BAABRU010000011.1"/>
</dbReference>
<dbReference type="InterPro" id="IPR036890">
    <property type="entry name" value="HATPase_C_sf"/>
</dbReference>
<evidence type="ECO:0000256" key="1">
    <source>
        <dbReference type="ARBA" id="ARBA00000085"/>
    </source>
</evidence>
<feature type="transmembrane region" description="Helical" evidence="12">
    <location>
        <begin position="166"/>
        <end position="193"/>
    </location>
</feature>
<evidence type="ECO:0000256" key="3">
    <source>
        <dbReference type="ARBA" id="ARBA00012438"/>
    </source>
</evidence>
<keyword evidence="9" id="KW-0902">Two-component regulatory system</keyword>
<keyword evidence="6 12" id="KW-0812">Transmembrane</keyword>
<dbReference type="Gene3D" id="3.30.565.10">
    <property type="entry name" value="Histidine kinase-like ATPase, C-terminal domain"/>
    <property type="match status" value="1"/>
</dbReference>
<comment type="catalytic activity">
    <reaction evidence="1">
        <text>ATP + protein L-histidine = ADP + protein N-phospho-L-histidine.</text>
        <dbReference type="EC" id="2.7.13.3"/>
    </reaction>
</comment>
<dbReference type="Pfam" id="PF02518">
    <property type="entry name" value="HATPase_c"/>
    <property type="match status" value="1"/>
</dbReference>
<evidence type="ECO:0000256" key="11">
    <source>
        <dbReference type="SAM" id="Coils"/>
    </source>
</evidence>
<gene>
    <name evidence="15" type="primary">sasA_20</name>
    <name evidence="15" type="ORF">Hgul01_03328</name>
</gene>
<evidence type="ECO:0000256" key="4">
    <source>
        <dbReference type="ARBA" id="ARBA00022553"/>
    </source>
</evidence>
<dbReference type="PROSITE" id="PS50109">
    <property type="entry name" value="HIS_KIN"/>
    <property type="match status" value="1"/>
</dbReference>
<dbReference type="Pfam" id="PF00672">
    <property type="entry name" value="HAMP"/>
    <property type="match status" value="1"/>
</dbReference>
<sequence>MKKFKRPKIVTLAVRLTITMVAVSVLPLALIALIILLGVRISEADRRSLELNNQLELYVAFAEQLIASDGDLQSASNILLSRPVGSGDGAIRVFGSAGQIFGANGSNSAFPSRAAASQFVTSIPTVFVAETRGRRYVAGQVRWQQKVVGVIEVSQSVEDEDRLLRVLIRFVFISIGLAFAAAFLGSSLVARWLARMIGQLRETAEQVADGDLTERALERGPSEIVQLARSINTMTDQLAERLSRIEQQSEAQRRFYRDVSHELRTPMMALGGYLENIEDAENADEQAQSIRAMQAEIARLARLADELLRNDAQPSLTLGPKQTLDLGAMIHELVQNLSGRAQRSGVELLAQVPPRPIVVEADRDRLKQALLNLFDNALRATPPGGQISMRVSLTADQVVIDVQDTGEGIPTALREAIWERGVRGAEGGSGLGLAIVRTILRAHGGEAMLIPSEQGAHIQLRLPIDG</sequence>
<dbReference type="SMART" id="SM00387">
    <property type="entry name" value="HATPase_c"/>
    <property type="match status" value="1"/>
</dbReference>
<dbReference type="SUPFAM" id="SSF47384">
    <property type="entry name" value="Homodimeric domain of signal transducing histidine kinase"/>
    <property type="match status" value="1"/>
</dbReference>
<keyword evidence="5" id="KW-0808">Transferase</keyword>
<dbReference type="EMBL" id="BAABRU010000011">
    <property type="protein sequence ID" value="GAA5529518.1"/>
    <property type="molecule type" value="Genomic_DNA"/>
</dbReference>
<dbReference type="EC" id="2.7.13.3" evidence="3"/>
<name>A0ABP9X269_9CHLR</name>
<comment type="subcellular location">
    <subcellularLocation>
        <location evidence="2">Membrane</location>
    </subcellularLocation>
</comment>
<proteinExistence type="predicted"/>
<evidence type="ECO:0000256" key="12">
    <source>
        <dbReference type="SAM" id="Phobius"/>
    </source>
</evidence>
<comment type="caution">
    <text evidence="15">The sequence shown here is derived from an EMBL/GenBank/DDBJ whole genome shotgun (WGS) entry which is preliminary data.</text>
</comment>
<dbReference type="Gene3D" id="1.10.287.130">
    <property type="match status" value="1"/>
</dbReference>
<dbReference type="InterPro" id="IPR004358">
    <property type="entry name" value="Sig_transdc_His_kin-like_C"/>
</dbReference>
<dbReference type="SMART" id="SM00304">
    <property type="entry name" value="HAMP"/>
    <property type="match status" value="1"/>
</dbReference>
<dbReference type="CDD" id="cd00075">
    <property type="entry name" value="HATPase"/>
    <property type="match status" value="1"/>
</dbReference>
<keyword evidence="10 12" id="KW-0472">Membrane</keyword>
<evidence type="ECO:0000313" key="15">
    <source>
        <dbReference type="EMBL" id="GAA5529518.1"/>
    </source>
</evidence>
<keyword evidence="11" id="KW-0175">Coiled coil</keyword>
<evidence type="ECO:0000259" key="14">
    <source>
        <dbReference type="PROSITE" id="PS50885"/>
    </source>
</evidence>
<dbReference type="CDD" id="cd00082">
    <property type="entry name" value="HisKA"/>
    <property type="match status" value="1"/>
</dbReference>
<feature type="coiled-coil region" evidence="11">
    <location>
        <begin position="283"/>
        <end position="310"/>
    </location>
</feature>
<evidence type="ECO:0000313" key="16">
    <source>
        <dbReference type="Proteomes" id="UP001428290"/>
    </source>
</evidence>
<dbReference type="InterPro" id="IPR050428">
    <property type="entry name" value="TCS_sensor_his_kinase"/>
</dbReference>
<keyword evidence="4" id="KW-0597">Phosphoprotein</keyword>
<evidence type="ECO:0000256" key="8">
    <source>
        <dbReference type="ARBA" id="ARBA00022989"/>
    </source>
</evidence>
<evidence type="ECO:0000256" key="7">
    <source>
        <dbReference type="ARBA" id="ARBA00022777"/>
    </source>
</evidence>
<evidence type="ECO:0000259" key="13">
    <source>
        <dbReference type="PROSITE" id="PS50109"/>
    </source>
</evidence>
<dbReference type="InterPro" id="IPR036097">
    <property type="entry name" value="HisK_dim/P_sf"/>
</dbReference>